<evidence type="ECO:0000313" key="1">
    <source>
        <dbReference type="EMBL" id="CAA9307092.1"/>
    </source>
</evidence>
<reference evidence="1" key="1">
    <citation type="submission" date="2020-02" db="EMBL/GenBank/DDBJ databases">
        <authorList>
            <person name="Meier V. D."/>
        </authorList>
    </citation>
    <scope>NUCLEOTIDE SEQUENCE</scope>
    <source>
        <strain evidence="1">AVDCRST_MAG92</strain>
    </source>
</reference>
<dbReference type="GO" id="GO:0004364">
    <property type="term" value="F:glutathione transferase activity"/>
    <property type="evidence" value="ECO:0007669"/>
    <property type="project" value="UniProtKB-EC"/>
</dbReference>
<keyword evidence="1" id="KW-0808">Transferase</keyword>
<dbReference type="EMBL" id="CADCTM010000930">
    <property type="protein sequence ID" value="CAA9307092.1"/>
    <property type="molecule type" value="Genomic_DNA"/>
</dbReference>
<dbReference type="GO" id="GO:0005737">
    <property type="term" value="C:cytoplasm"/>
    <property type="evidence" value="ECO:0007669"/>
    <property type="project" value="TreeGrafter"/>
</dbReference>
<protein>
    <submittedName>
        <fullName evidence="1">Glutathione S-transferase, omega</fullName>
        <ecNumber evidence="1">2.5.1.18</ecNumber>
    </submittedName>
</protein>
<dbReference type="InterPro" id="IPR016639">
    <property type="entry name" value="GST_Omega/GSH"/>
</dbReference>
<dbReference type="PANTHER" id="PTHR32419:SF6">
    <property type="entry name" value="GLUTATHIONE S-TRANSFERASE OMEGA-LIKE 1-RELATED"/>
    <property type="match status" value="1"/>
</dbReference>
<organism evidence="1">
    <name type="scientific">uncultured Coleofasciculus sp</name>
    <dbReference type="NCBI Taxonomy" id="1267456"/>
    <lineage>
        <taxon>Bacteria</taxon>
        <taxon>Bacillati</taxon>
        <taxon>Cyanobacteriota</taxon>
        <taxon>Cyanophyceae</taxon>
        <taxon>Coleofasciculales</taxon>
        <taxon>Coleofasciculaceae</taxon>
        <taxon>Coleofasciculus</taxon>
        <taxon>environmental samples</taxon>
    </lineage>
</organism>
<accession>A0A6J4KJT4</accession>
<proteinExistence type="predicted"/>
<dbReference type="PANTHER" id="PTHR32419">
    <property type="entry name" value="GLUTATHIONYL-HYDROQUINONE REDUCTASE"/>
    <property type="match status" value="1"/>
</dbReference>
<dbReference type="AlphaFoldDB" id="A0A6J4KJT4"/>
<sequence>MQKKIEETIDAIYEPINNGVYRAGFATSQAAYEEAVTKIF</sequence>
<dbReference type="Gene3D" id="1.20.1050.10">
    <property type="match status" value="1"/>
</dbReference>
<feature type="non-terminal residue" evidence="1">
    <location>
        <position position="40"/>
    </location>
</feature>
<name>A0A6J4KJT4_9CYAN</name>
<gene>
    <name evidence="1" type="ORF">AVDCRST_MAG92-5582</name>
</gene>
<dbReference type="EC" id="2.5.1.18" evidence="1"/>